<dbReference type="InterPro" id="IPR040244">
    <property type="entry name" value="EDR4-like"/>
</dbReference>
<feature type="domain" description="Probable zinc-ribbon" evidence="2">
    <location>
        <begin position="383"/>
        <end position="426"/>
    </location>
</feature>
<dbReference type="Gramene" id="ONK81202">
    <property type="protein sequence ID" value="ONK81202"/>
    <property type="gene ID" value="A4U43_C01F26410"/>
</dbReference>
<evidence type="ECO:0000313" key="4">
    <source>
        <dbReference type="EMBL" id="ONK81202.1"/>
    </source>
</evidence>
<organism evidence="4 5">
    <name type="scientific">Asparagus officinalis</name>
    <name type="common">Garden asparagus</name>
    <dbReference type="NCBI Taxonomy" id="4686"/>
    <lineage>
        <taxon>Eukaryota</taxon>
        <taxon>Viridiplantae</taxon>
        <taxon>Streptophyta</taxon>
        <taxon>Embryophyta</taxon>
        <taxon>Tracheophyta</taxon>
        <taxon>Spermatophyta</taxon>
        <taxon>Magnoliopsida</taxon>
        <taxon>Liliopsida</taxon>
        <taxon>Asparagales</taxon>
        <taxon>Asparagaceae</taxon>
        <taxon>Asparagoideae</taxon>
        <taxon>Asparagus</taxon>
    </lineage>
</organism>
<protein>
    <submittedName>
        <fullName evidence="4">Uncharacterized protein</fullName>
    </submittedName>
</protein>
<evidence type="ECO:0000256" key="1">
    <source>
        <dbReference type="SAM" id="MobiDB-lite"/>
    </source>
</evidence>
<proteinExistence type="predicted"/>
<dbReference type="OMA" id="PMIQETF"/>
<dbReference type="Pfam" id="PF22910">
    <property type="entry name" value="EDR4-like_1st"/>
    <property type="match status" value="1"/>
</dbReference>
<accession>A0A5P1FSY1</accession>
<dbReference type="EMBL" id="CM007381">
    <property type="protein sequence ID" value="ONK81202.1"/>
    <property type="molecule type" value="Genomic_DNA"/>
</dbReference>
<dbReference type="InterPro" id="IPR055126">
    <property type="entry name" value="EDR4-like_N"/>
</dbReference>
<feature type="region of interest" description="Disordered" evidence="1">
    <location>
        <begin position="564"/>
        <end position="639"/>
    </location>
</feature>
<keyword evidence="5" id="KW-1185">Reference proteome</keyword>
<dbReference type="GO" id="GO:1900150">
    <property type="term" value="P:regulation of defense response to fungus"/>
    <property type="evidence" value="ECO:0007669"/>
    <property type="project" value="InterPro"/>
</dbReference>
<feature type="region of interest" description="Disordered" evidence="1">
    <location>
        <begin position="433"/>
        <end position="458"/>
    </location>
</feature>
<sequence length="808" mass="89807">MADERAKVRVVRCPKCDKLLPELANFTVYRCGGCNATLQAKRRSAESDASSEKSDGVAVKCLESADVCSEKNAVVASDASSEVNWKGERVEIRGEEEKFYLKDSPISDCTFVPTSENGDDLREPEISKLGESSIESGIKCGDGKYRQCSAAAPNVFPANLDDLVQEKVEEQQETKMQVECTKPNPKFQQKESWRNEDNNRASTFRGPNPYPDEGPSNYNQNSAKRKTFDSPCSAENLDEDRAELLRKLDELRDQLRRSCEVAEKPKERPSASRTTFSNPYARNGRNNWFPEGSSSLNRIRAWTCQIFIQQFIHRMEFLDIESNQRVPYPVNNHGFYQAEGPSILGQQNYNQRDLNGPLASNEPRYRQRPVFMKKEGLNCRPVAGAAPFVSCYNCFELLQLPEDILRMGKNQHKLRCGSCSQLISFEYDGKRLVTSGPSQKTNTSENNNNGGINNHANEHLANSLSGSFDSTGFEVHSADEKIVLPSYPVSSAEMLEKGYGFHMSESEKMQGLSSSPTTSEDLDSPDSMICRRDVPSSTEIPLEARGLSRVPSLPLREHFAYPLSNQVVDGPGNGSRSRRSDQEKIISTNGNFKQNSVRDVPVASEMDLSADEYPDAGSRDSCEVSNDEDQPRAKNSKNGESFFAGLMKKSFKDFPRFNQSMENGRSKVSINGHPISDRLVKKAEKLAGPIHPGNYWYDYHAGFWGVMGHSCLGIIPPFIEEFNYPMPKSCAGGNTGVFVNGRELHQNDLALLVGRGLPATEGQSYTIDISGKVWDAATGEELDSLGKLAPTIEKVKHGFGMRVPRVSA</sequence>
<gene>
    <name evidence="4" type="ORF">A4U43_C01F26410</name>
</gene>
<feature type="compositionally biased region" description="Low complexity" evidence="1">
    <location>
        <begin position="441"/>
        <end position="455"/>
    </location>
</feature>
<dbReference type="PANTHER" id="PTHR31105:SF42">
    <property type="entry name" value="OS02G0258300 PROTEIN"/>
    <property type="match status" value="1"/>
</dbReference>
<dbReference type="PANTHER" id="PTHR31105">
    <property type="entry name" value="EXTRA-LARGE G-PROTEIN-LIKE"/>
    <property type="match status" value="1"/>
</dbReference>
<evidence type="ECO:0000313" key="5">
    <source>
        <dbReference type="Proteomes" id="UP000243459"/>
    </source>
</evidence>
<reference evidence="5" key="1">
    <citation type="journal article" date="2017" name="Nat. Commun.">
        <title>The asparagus genome sheds light on the origin and evolution of a young Y chromosome.</title>
        <authorList>
            <person name="Harkess A."/>
            <person name="Zhou J."/>
            <person name="Xu C."/>
            <person name="Bowers J.E."/>
            <person name="Van der Hulst R."/>
            <person name="Ayyampalayam S."/>
            <person name="Mercati F."/>
            <person name="Riccardi P."/>
            <person name="McKain M.R."/>
            <person name="Kakrana A."/>
            <person name="Tang H."/>
            <person name="Ray J."/>
            <person name="Groenendijk J."/>
            <person name="Arikit S."/>
            <person name="Mathioni S.M."/>
            <person name="Nakano M."/>
            <person name="Shan H."/>
            <person name="Telgmann-Rauber A."/>
            <person name="Kanno A."/>
            <person name="Yue Z."/>
            <person name="Chen H."/>
            <person name="Li W."/>
            <person name="Chen Y."/>
            <person name="Xu X."/>
            <person name="Zhang Y."/>
            <person name="Luo S."/>
            <person name="Chen H."/>
            <person name="Gao J."/>
            <person name="Mao Z."/>
            <person name="Pires J.C."/>
            <person name="Luo M."/>
            <person name="Kudrna D."/>
            <person name="Wing R.A."/>
            <person name="Meyers B.C."/>
            <person name="Yi K."/>
            <person name="Kong H."/>
            <person name="Lavrijsen P."/>
            <person name="Sunseri F."/>
            <person name="Falavigna A."/>
            <person name="Ye Y."/>
            <person name="Leebens-Mack J.H."/>
            <person name="Chen G."/>
        </authorList>
    </citation>
    <scope>NUCLEOTIDE SEQUENCE [LARGE SCALE GENOMIC DNA]</scope>
    <source>
        <strain evidence="5">cv. DH0086</strain>
    </source>
</reference>
<feature type="compositionally biased region" description="Polar residues" evidence="1">
    <location>
        <begin position="585"/>
        <end position="597"/>
    </location>
</feature>
<feature type="compositionally biased region" description="Polar residues" evidence="1">
    <location>
        <begin position="271"/>
        <end position="287"/>
    </location>
</feature>
<dbReference type="Proteomes" id="UP000243459">
    <property type="component" value="Chromosome 1"/>
</dbReference>
<evidence type="ECO:0000259" key="2">
    <source>
        <dbReference type="Pfam" id="PF11331"/>
    </source>
</evidence>
<feature type="region of interest" description="Disordered" evidence="1">
    <location>
        <begin position="259"/>
        <end position="287"/>
    </location>
</feature>
<dbReference type="AlphaFoldDB" id="A0A5P1FSY1"/>
<dbReference type="InterPro" id="IPR021480">
    <property type="entry name" value="Zinc_ribbon_12"/>
</dbReference>
<feature type="region of interest" description="Disordered" evidence="1">
    <location>
        <begin position="169"/>
        <end position="233"/>
    </location>
</feature>
<name>A0A5P1FSY1_ASPOF</name>
<evidence type="ECO:0000259" key="3">
    <source>
        <dbReference type="Pfam" id="PF22910"/>
    </source>
</evidence>
<dbReference type="Pfam" id="PF11331">
    <property type="entry name" value="Zn_ribbon_12"/>
    <property type="match status" value="1"/>
</dbReference>
<feature type="domain" description="Enhanced disease resistance 4-like N-terminal" evidence="3">
    <location>
        <begin position="7"/>
        <end position="40"/>
    </location>
</feature>
<feature type="compositionally biased region" description="Basic and acidic residues" evidence="1">
    <location>
        <begin position="259"/>
        <end position="270"/>
    </location>
</feature>
<feature type="region of interest" description="Disordered" evidence="1">
    <location>
        <begin position="505"/>
        <end position="528"/>
    </location>
</feature>
<feature type="compositionally biased region" description="Basic and acidic residues" evidence="1">
    <location>
        <begin position="188"/>
        <end position="199"/>
    </location>
</feature>